<keyword evidence="3 5" id="KW-0732">Signal</keyword>
<dbReference type="InterPro" id="IPR008427">
    <property type="entry name" value="Extracellular_membr_CFEM_dom"/>
</dbReference>
<evidence type="ECO:0000313" key="8">
    <source>
        <dbReference type="Proteomes" id="UP000054144"/>
    </source>
</evidence>
<dbReference type="EMBL" id="KN882048">
    <property type="protein sequence ID" value="KIY45473.1"/>
    <property type="molecule type" value="Genomic_DNA"/>
</dbReference>
<accession>A0A0D7A3U7</accession>
<evidence type="ECO:0000259" key="6">
    <source>
        <dbReference type="PROSITE" id="PS52012"/>
    </source>
</evidence>
<protein>
    <recommendedName>
        <fullName evidence="6">CFEM domain-containing protein</fullName>
    </recommendedName>
</protein>
<dbReference type="AlphaFoldDB" id="A0A0D7A3U7"/>
<sequence length="249" mass="27168">MQLVTLVTVSATVSLALAAAVNAKSRPDTALRARASSGIDTCVIDCAESAVADSDCTSFTDLSCVCTSTAYQEAVEECLKANCTAADYQTALELQAEECGAYTTTSATSTSTSTSSTVSSTVVPSSVYSSAPVTTSSTSTPINSLSVALPSHLVFILLPRLRLPLRLTTQPLPPPPVLCFFLNGSYRDCNCYCDCYYDRYYDCYHDCPYVHGNSVDRVLYCFFYSYHDPLDLQCDEYFVECCVDRNMWF</sequence>
<feature type="chain" id="PRO_5002316139" description="CFEM domain-containing protein" evidence="5">
    <location>
        <begin position="19"/>
        <end position="249"/>
    </location>
</feature>
<gene>
    <name evidence="7" type="ORF">FISHEDRAFT_61188</name>
</gene>
<dbReference type="GO" id="GO:0005576">
    <property type="term" value="C:extracellular region"/>
    <property type="evidence" value="ECO:0007669"/>
    <property type="project" value="UniProtKB-SubCell"/>
</dbReference>
<dbReference type="Pfam" id="PF05730">
    <property type="entry name" value="CFEM"/>
    <property type="match status" value="1"/>
</dbReference>
<dbReference type="PROSITE" id="PS52012">
    <property type="entry name" value="CFEM"/>
    <property type="match status" value="1"/>
</dbReference>
<evidence type="ECO:0000256" key="1">
    <source>
        <dbReference type="ARBA" id="ARBA00004613"/>
    </source>
</evidence>
<feature type="signal peptide" evidence="5">
    <location>
        <begin position="1"/>
        <end position="18"/>
    </location>
</feature>
<evidence type="ECO:0000313" key="7">
    <source>
        <dbReference type="EMBL" id="KIY45473.1"/>
    </source>
</evidence>
<evidence type="ECO:0000256" key="4">
    <source>
        <dbReference type="ARBA" id="ARBA00023157"/>
    </source>
</evidence>
<proteinExistence type="predicted"/>
<evidence type="ECO:0000256" key="5">
    <source>
        <dbReference type="SAM" id="SignalP"/>
    </source>
</evidence>
<dbReference type="OrthoDB" id="4505683at2759"/>
<dbReference type="Proteomes" id="UP000054144">
    <property type="component" value="Unassembled WGS sequence"/>
</dbReference>
<name>A0A0D7A3U7_9AGAR</name>
<reference evidence="7 8" key="1">
    <citation type="journal article" date="2015" name="Fungal Genet. Biol.">
        <title>Evolution of novel wood decay mechanisms in Agaricales revealed by the genome sequences of Fistulina hepatica and Cylindrobasidium torrendii.</title>
        <authorList>
            <person name="Floudas D."/>
            <person name="Held B.W."/>
            <person name="Riley R."/>
            <person name="Nagy L.G."/>
            <person name="Koehler G."/>
            <person name="Ransdell A.S."/>
            <person name="Younus H."/>
            <person name="Chow J."/>
            <person name="Chiniquy J."/>
            <person name="Lipzen A."/>
            <person name="Tritt A."/>
            <person name="Sun H."/>
            <person name="Haridas S."/>
            <person name="LaButti K."/>
            <person name="Ohm R.A."/>
            <person name="Kues U."/>
            <person name="Blanchette R.A."/>
            <person name="Grigoriev I.V."/>
            <person name="Minto R.E."/>
            <person name="Hibbett D.S."/>
        </authorList>
    </citation>
    <scope>NUCLEOTIDE SEQUENCE [LARGE SCALE GENOMIC DNA]</scope>
    <source>
        <strain evidence="7 8">ATCC 64428</strain>
    </source>
</reference>
<comment type="subcellular location">
    <subcellularLocation>
        <location evidence="1">Secreted</location>
    </subcellularLocation>
</comment>
<organism evidence="7 8">
    <name type="scientific">Fistulina hepatica ATCC 64428</name>
    <dbReference type="NCBI Taxonomy" id="1128425"/>
    <lineage>
        <taxon>Eukaryota</taxon>
        <taxon>Fungi</taxon>
        <taxon>Dikarya</taxon>
        <taxon>Basidiomycota</taxon>
        <taxon>Agaricomycotina</taxon>
        <taxon>Agaricomycetes</taxon>
        <taxon>Agaricomycetidae</taxon>
        <taxon>Agaricales</taxon>
        <taxon>Fistulinaceae</taxon>
        <taxon>Fistulina</taxon>
    </lineage>
</organism>
<evidence type="ECO:0000256" key="2">
    <source>
        <dbReference type="ARBA" id="ARBA00022525"/>
    </source>
</evidence>
<evidence type="ECO:0000256" key="3">
    <source>
        <dbReference type="ARBA" id="ARBA00022729"/>
    </source>
</evidence>
<feature type="domain" description="CFEM" evidence="6">
    <location>
        <begin position="7"/>
        <end position="126"/>
    </location>
</feature>
<keyword evidence="2" id="KW-0964">Secreted</keyword>
<keyword evidence="4" id="KW-1015">Disulfide bond</keyword>
<keyword evidence="8" id="KW-1185">Reference proteome</keyword>